<name>A0A9N9T8G2_DIABA</name>
<organism evidence="1 2">
    <name type="scientific">Diabrotica balteata</name>
    <name type="common">Banded cucumber beetle</name>
    <dbReference type="NCBI Taxonomy" id="107213"/>
    <lineage>
        <taxon>Eukaryota</taxon>
        <taxon>Metazoa</taxon>
        <taxon>Ecdysozoa</taxon>
        <taxon>Arthropoda</taxon>
        <taxon>Hexapoda</taxon>
        <taxon>Insecta</taxon>
        <taxon>Pterygota</taxon>
        <taxon>Neoptera</taxon>
        <taxon>Endopterygota</taxon>
        <taxon>Coleoptera</taxon>
        <taxon>Polyphaga</taxon>
        <taxon>Cucujiformia</taxon>
        <taxon>Chrysomeloidea</taxon>
        <taxon>Chrysomelidae</taxon>
        <taxon>Galerucinae</taxon>
        <taxon>Diabroticina</taxon>
        <taxon>Diabroticites</taxon>
        <taxon>Diabrotica</taxon>
    </lineage>
</organism>
<dbReference type="EMBL" id="OU898282">
    <property type="protein sequence ID" value="CAG9837755.1"/>
    <property type="molecule type" value="Genomic_DNA"/>
</dbReference>
<dbReference type="AlphaFoldDB" id="A0A9N9T8G2"/>
<dbReference type="Proteomes" id="UP001153709">
    <property type="component" value="Chromosome 7"/>
</dbReference>
<protein>
    <submittedName>
        <fullName evidence="1">Uncharacterized protein</fullName>
    </submittedName>
</protein>
<reference evidence="1" key="1">
    <citation type="submission" date="2022-01" db="EMBL/GenBank/DDBJ databases">
        <authorList>
            <person name="King R."/>
        </authorList>
    </citation>
    <scope>NUCLEOTIDE SEQUENCE</scope>
</reference>
<proteinExistence type="predicted"/>
<accession>A0A9N9T8G2</accession>
<evidence type="ECO:0000313" key="2">
    <source>
        <dbReference type="Proteomes" id="UP001153709"/>
    </source>
</evidence>
<keyword evidence="2" id="KW-1185">Reference proteome</keyword>
<gene>
    <name evidence="1" type="ORF">DIABBA_LOCUS10714</name>
</gene>
<evidence type="ECO:0000313" key="1">
    <source>
        <dbReference type="EMBL" id="CAG9837755.1"/>
    </source>
</evidence>
<sequence>MQIDTRFSNFEDLQIFDLFDDSKFKSYAKEFPRNLLDRLIKNYPSFFSKIKLENEIKVLYADPNIFARWDKLQVMYNFIYYNSLQQTVTEINKLLSLILSLPPTSASNKRDFPCVKRIKTYCRNTQFATSKQRRL</sequence>